<dbReference type="PANTHER" id="PTHR46229">
    <property type="entry name" value="BOLA TRANSCRIPTION REGULATOR"/>
    <property type="match status" value="1"/>
</dbReference>
<evidence type="ECO:0000256" key="1">
    <source>
        <dbReference type="ARBA" id="ARBA00005578"/>
    </source>
</evidence>
<dbReference type="EMBL" id="CP001085">
    <property type="protein sequence ID" value="ADD79666.1"/>
    <property type="molecule type" value="Genomic_DNA"/>
</dbReference>
<dbReference type="HOGENOM" id="CLU_109462_4_1_6"/>
<comment type="similarity">
    <text evidence="1 2">Belongs to the BolA/IbaG family.</text>
</comment>
<dbReference type="PANTHER" id="PTHR46229:SF4">
    <property type="entry name" value="ACID STRESS PROTEIN IBAG"/>
    <property type="match status" value="1"/>
</dbReference>
<reference evidence="3" key="1">
    <citation type="submission" date="2008-05" db="EMBL/GenBank/DDBJ databases">
        <title>Genome sequence of Riesia pediculicola USDA.</title>
        <authorList>
            <person name="Kirkness E.F."/>
        </authorList>
    </citation>
    <scope>NUCLEOTIDE SEQUENCE [LARGE SCALE GENOMIC DNA]</scope>
    <source>
        <strain evidence="3">USDA</strain>
    </source>
</reference>
<dbReference type="eggNOG" id="COG5007">
    <property type="taxonomic scope" value="Bacteria"/>
</dbReference>
<dbReference type="Pfam" id="PF01722">
    <property type="entry name" value="BolA"/>
    <property type="match status" value="1"/>
</dbReference>
<dbReference type="PIRSF" id="PIRSF003113">
    <property type="entry name" value="BolA"/>
    <property type="match status" value="1"/>
</dbReference>
<proteinExistence type="inferred from homology"/>
<dbReference type="STRING" id="515618.RIEPE_0020"/>
<dbReference type="InterPro" id="IPR036065">
    <property type="entry name" value="BolA-like_sf"/>
</dbReference>
<dbReference type="OrthoDB" id="9812890at2"/>
<gene>
    <name evidence="3" type="ordered locus">RIEPE_0020</name>
</gene>
<organism evidence="3 4">
    <name type="scientific">Riesia pediculicola (strain USDA)</name>
    <dbReference type="NCBI Taxonomy" id="515618"/>
    <lineage>
        <taxon>Bacteria</taxon>
        <taxon>Pseudomonadati</taxon>
        <taxon>Pseudomonadota</taxon>
        <taxon>Gammaproteobacteria</taxon>
        <taxon>Enterobacterales</taxon>
        <taxon>Enterobacteriaceae</taxon>
        <taxon>Candidatus Riesia</taxon>
    </lineage>
</organism>
<keyword evidence="4" id="KW-1185">Reference proteome</keyword>
<protein>
    <submittedName>
        <fullName evidence="3">BolA/YrbA family protein</fullName>
    </submittedName>
</protein>
<dbReference type="Proteomes" id="UP000001700">
    <property type="component" value="Chromosome"/>
</dbReference>
<accession>D4G7J4</accession>
<dbReference type="Gene3D" id="3.30.300.90">
    <property type="entry name" value="BolA-like"/>
    <property type="match status" value="1"/>
</dbReference>
<dbReference type="InterPro" id="IPR050961">
    <property type="entry name" value="BolA/IbaG_stress_morph_reg"/>
</dbReference>
<dbReference type="AlphaFoldDB" id="D4G7J4"/>
<dbReference type="KEGG" id="rip:RIEPE_0020"/>
<evidence type="ECO:0000313" key="4">
    <source>
        <dbReference type="Proteomes" id="UP000001700"/>
    </source>
</evidence>
<evidence type="ECO:0000313" key="3">
    <source>
        <dbReference type="EMBL" id="ADD79666.1"/>
    </source>
</evidence>
<dbReference type="InterPro" id="IPR002634">
    <property type="entry name" value="BolA"/>
</dbReference>
<dbReference type="RefSeq" id="WP_013087653.1">
    <property type="nucleotide sequence ID" value="NC_014109.1"/>
</dbReference>
<sequence length="82" mass="9821">MDVKKIQEILNDALKPQMVFVTGNQSYFKIFIVDDIFKKMNSVQRQRRVYEVLTKYIKDGSIHALSIYTYSVNEWKEIEKKE</sequence>
<evidence type="ECO:0000256" key="2">
    <source>
        <dbReference type="RuleBase" id="RU003860"/>
    </source>
</evidence>
<dbReference type="SUPFAM" id="SSF82657">
    <property type="entry name" value="BolA-like"/>
    <property type="match status" value="1"/>
</dbReference>
<name>D4G7J4_RIEPU</name>